<evidence type="ECO:0000256" key="5">
    <source>
        <dbReference type="ARBA" id="ARBA00023136"/>
    </source>
</evidence>
<evidence type="ECO:0000313" key="9">
    <source>
        <dbReference type="Proteomes" id="UP000515728"/>
    </source>
</evidence>
<accession>A0A7G7MQ07</accession>
<name>A0A7G7MQ07_9PSEU</name>
<dbReference type="KEGG" id="ppel:H6H00_13915"/>
<proteinExistence type="predicted"/>
<feature type="transmembrane region" description="Helical" evidence="7">
    <location>
        <begin position="83"/>
        <end position="108"/>
    </location>
</feature>
<reference evidence="8 9" key="1">
    <citation type="submission" date="2020-08" db="EMBL/GenBank/DDBJ databases">
        <authorList>
            <person name="Mo P."/>
        </authorList>
    </citation>
    <scope>NUCLEOTIDE SEQUENCE [LARGE SCALE GENOMIC DNA]</scope>
    <source>
        <strain evidence="8 9">CGMCC 4.1532</strain>
    </source>
</reference>
<comment type="subcellular location">
    <subcellularLocation>
        <location evidence="1">Cell membrane</location>
        <topology evidence="1">Multi-pass membrane protein</topology>
    </subcellularLocation>
</comment>
<keyword evidence="9" id="KW-1185">Reference proteome</keyword>
<feature type="transmembrane region" description="Helical" evidence="7">
    <location>
        <begin position="27"/>
        <end position="46"/>
    </location>
</feature>
<evidence type="ECO:0000256" key="4">
    <source>
        <dbReference type="ARBA" id="ARBA00022989"/>
    </source>
</evidence>
<gene>
    <name evidence="8" type="ORF">H6H00_13915</name>
</gene>
<sequence length="183" mass="18551">MTGTTRKLPEGQEETVLALGRAMLRNVVVVSSVTTVVVVVACGVAAGPPGAVSALVGAVLGVLSSLFTLVLMRRTATHEPQAVMVASFGGLLTKMIFLLAVLFPIGAIDGVHRVSLGVGLLAVLIAATAAEGWAGYRLRTMYVVPDGPATSGSMTGMSDSTTGARPDADGPAVEGPSHPDRAE</sequence>
<dbReference type="EMBL" id="CP060131">
    <property type="protein sequence ID" value="QNG54868.1"/>
    <property type="molecule type" value="Genomic_DNA"/>
</dbReference>
<evidence type="ECO:0000256" key="1">
    <source>
        <dbReference type="ARBA" id="ARBA00004651"/>
    </source>
</evidence>
<evidence type="ECO:0000313" key="8">
    <source>
        <dbReference type="EMBL" id="QNG54868.1"/>
    </source>
</evidence>
<dbReference type="InterPro" id="IPR005598">
    <property type="entry name" value="ATP_synth_I"/>
</dbReference>
<feature type="region of interest" description="Disordered" evidence="6">
    <location>
        <begin position="152"/>
        <end position="183"/>
    </location>
</feature>
<keyword evidence="4 7" id="KW-1133">Transmembrane helix</keyword>
<evidence type="ECO:0000256" key="7">
    <source>
        <dbReference type="SAM" id="Phobius"/>
    </source>
</evidence>
<keyword evidence="3 7" id="KW-0812">Transmembrane</keyword>
<keyword evidence="5 7" id="KW-0472">Membrane</keyword>
<dbReference type="AlphaFoldDB" id="A0A7G7MQ07"/>
<feature type="transmembrane region" description="Helical" evidence="7">
    <location>
        <begin position="52"/>
        <end position="71"/>
    </location>
</feature>
<keyword evidence="2" id="KW-1003">Cell membrane</keyword>
<evidence type="ECO:0000256" key="6">
    <source>
        <dbReference type="SAM" id="MobiDB-lite"/>
    </source>
</evidence>
<feature type="compositionally biased region" description="Low complexity" evidence="6">
    <location>
        <begin position="152"/>
        <end position="163"/>
    </location>
</feature>
<evidence type="ECO:0000256" key="3">
    <source>
        <dbReference type="ARBA" id="ARBA00022692"/>
    </source>
</evidence>
<organism evidence="8 9">
    <name type="scientific">Pseudonocardia petroleophila</name>
    <dbReference type="NCBI Taxonomy" id="37331"/>
    <lineage>
        <taxon>Bacteria</taxon>
        <taxon>Bacillati</taxon>
        <taxon>Actinomycetota</taxon>
        <taxon>Actinomycetes</taxon>
        <taxon>Pseudonocardiales</taxon>
        <taxon>Pseudonocardiaceae</taxon>
        <taxon>Pseudonocardia</taxon>
    </lineage>
</organism>
<dbReference type="Pfam" id="PF03899">
    <property type="entry name" value="ATP-synt_I"/>
    <property type="match status" value="1"/>
</dbReference>
<dbReference type="RefSeq" id="WP_185721668.1">
    <property type="nucleotide sequence ID" value="NZ_BAAAWI010000001.1"/>
</dbReference>
<dbReference type="Proteomes" id="UP000515728">
    <property type="component" value="Chromosome"/>
</dbReference>
<protein>
    <submittedName>
        <fullName evidence="8">ATP synthase subunit I</fullName>
    </submittedName>
</protein>
<dbReference type="GO" id="GO:0005886">
    <property type="term" value="C:plasma membrane"/>
    <property type="evidence" value="ECO:0007669"/>
    <property type="project" value="UniProtKB-SubCell"/>
</dbReference>
<feature type="transmembrane region" description="Helical" evidence="7">
    <location>
        <begin position="114"/>
        <end position="134"/>
    </location>
</feature>
<evidence type="ECO:0000256" key="2">
    <source>
        <dbReference type="ARBA" id="ARBA00022475"/>
    </source>
</evidence>